<reference evidence="2 3" key="1">
    <citation type="submission" date="2020-08" db="EMBL/GenBank/DDBJ databases">
        <authorList>
            <person name="Sun Q."/>
            <person name="Inoue M."/>
        </authorList>
    </citation>
    <scope>NUCLEOTIDE SEQUENCE [LARGE SCALE GENOMIC DNA]</scope>
    <source>
        <strain evidence="2 3">CCM 8938</strain>
    </source>
</reference>
<sequence length="170" mass="18827">MKTNFFRMLDRLNPTGEWKICIARKDSQMILSVLLLKGEHGSNIPPMVFSGLPEELDEGFYPAMEKPVGQVTSLFVNLAEHAQSLEEAKKAIRDRAGAKPAKSTDGADALGDKKNAFEDAMKNVQELNSACRYSDAISALPAETDYPDKKTEIEKLRAELERKAAQLSLL</sequence>
<dbReference type="Proteomes" id="UP000652755">
    <property type="component" value="Unassembled WGS sequence"/>
</dbReference>
<dbReference type="RefSeq" id="WP_187072873.1">
    <property type="nucleotide sequence ID" value="NZ_JACRYL010000021.1"/>
</dbReference>
<accession>A0ABR7KWP3</accession>
<dbReference type="Pfam" id="PF19556">
    <property type="entry name" value="PRTRC_E"/>
    <property type="match status" value="1"/>
</dbReference>
<gene>
    <name evidence="2" type="ORF">H7U22_18660</name>
</gene>
<organism evidence="2 3">
    <name type="scientific">Pedobacter fastidiosus</name>
    <dbReference type="NCBI Taxonomy" id="2765361"/>
    <lineage>
        <taxon>Bacteria</taxon>
        <taxon>Pseudomonadati</taxon>
        <taxon>Bacteroidota</taxon>
        <taxon>Sphingobacteriia</taxon>
        <taxon>Sphingobacteriales</taxon>
        <taxon>Sphingobacteriaceae</taxon>
        <taxon>Pedobacter</taxon>
    </lineage>
</organism>
<evidence type="ECO:0000313" key="2">
    <source>
        <dbReference type="EMBL" id="MBC6112450.1"/>
    </source>
</evidence>
<name>A0ABR7KWP3_9SPHI</name>
<dbReference type="EMBL" id="JACRYL010000021">
    <property type="protein sequence ID" value="MBC6112450.1"/>
    <property type="molecule type" value="Genomic_DNA"/>
</dbReference>
<keyword evidence="3" id="KW-1185">Reference proteome</keyword>
<comment type="caution">
    <text evidence="2">The sequence shown here is derived from an EMBL/GenBank/DDBJ whole genome shotgun (WGS) entry which is preliminary data.</text>
</comment>
<evidence type="ECO:0000313" key="3">
    <source>
        <dbReference type="Proteomes" id="UP000652755"/>
    </source>
</evidence>
<protein>
    <recommendedName>
        <fullName evidence="1">ParB-related ThiF-related cassette protein E domain-containing protein</fullName>
    </recommendedName>
</protein>
<proteinExistence type="predicted"/>
<dbReference type="InterPro" id="IPR022273">
    <property type="entry name" value="PRTRC_protein-E"/>
</dbReference>
<feature type="domain" description="ParB-related ThiF-related cassette protein E" evidence="1">
    <location>
        <begin position="1"/>
        <end position="170"/>
    </location>
</feature>
<evidence type="ECO:0000259" key="1">
    <source>
        <dbReference type="Pfam" id="PF19556"/>
    </source>
</evidence>